<comment type="cofactor">
    <cofactor evidence="3">
        <name>Zn(2+)</name>
        <dbReference type="ChEBI" id="CHEBI:29105"/>
    </cofactor>
</comment>
<keyword evidence="4" id="KW-0472">Membrane</keyword>
<feature type="transmembrane region" description="Helical" evidence="4">
    <location>
        <begin position="339"/>
        <end position="366"/>
    </location>
</feature>
<dbReference type="PANTHER" id="PTHR11103">
    <property type="entry name" value="SLR1189 PROTEIN"/>
    <property type="match status" value="1"/>
</dbReference>
<dbReference type="InterPro" id="IPR003726">
    <property type="entry name" value="HCY_dom"/>
</dbReference>
<proteinExistence type="predicted"/>
<evidence type="ECO:0000256" key="4">
    <source>
        <dbReference type="SAM" id="Phobius"/>
    </source>
</evidence>
<feature type="binding site" evidence="3">
    <location>
        <position position="316"/>
    </location>
    <ligand>
        <name>Zn(2+)</name>
        <dbReference type="ChEBI" id="CHEBI:29105"/>
    </ligand>
</feature>
<comment type="caution">
    <text evidence="6">The sequence shown here is derived from an EMBL/GenBank/DDBJ whole genome shotgun (WGS) entry which is preliminary data.</text>
</comment>
<name>A0A8J2SMX2_9STRA</name>
<dbReference type="GO" id="GO:0008168">
    <property type="term" value="F:methyltransferase activity"/>
    <property type="evidence" value="ECO:0007669"/>
    <property type="project" value="UniProtKB-UniRule"/>
</dbReference>
<keyword evidence="1 3" id="KW-0489">Methyltransferase</keyword>
<evidence type="ECO:0000256" key="3">
    <source>
        <dbReference type="PROSITE-ProRule" id="PRU00333"/>
    </source>
</evidence>
<dbReference type="PROSITE" id="PS50970">
    <property type="entry name" value="HCY"/>
    <property type="match status" value="1"/>
</dbReference>
<organism evidence="6 7">
    <name type="scientific">Pelagomonas calceolata</name>
    <dbReference type="NCBI Taxonomy" id="35677"/>
    <lineage>
        <taxon>Eukaryota</taxon>
        <taxon>Sar</taxon>
        <taxon>Stramenopiles</taxon>
        <taxon>Ochrophyta</taxon>
        <taxon>Pelagophyceae</taxon>
        <taxon>Pelagomonadales</taxon>
        <taxon>Pelagomonadaceae</taxon>
        <taxon>Pelagomonas</taxon>
    </lineage>
</organism>
<gene>
    <name evidence="6" type="ORF">PECAL_2P32730</name>
</gene>
<keyword evidence="2 3" id="KW-0808">Transferase</keyword>
<dbReference type="Pfam" id="PF02574">
    <property type="entry name" value="S-methyl_trans"/>
    <property type="match status" value="1"/>
</dbReference>
<dbReference type="PANTHER" id="PTHR11103:SF18">
    <property type="entry name" value="SLR1189 PROTEIN"/>
    <property type="match status" value="1"/>
</dbReference>
<accession>A0A8J2SMX2</accession>
<dbReference type="Proteomes" id="UP000789595">
    <property type="component" value="Unassembled WGS sequence"/>
</dbReference>
<keyword evidence="4" id="KW-0812">Transmembrane</keyword>
<keyword evidence="4" id="KW-1133">Transmembrane helix</keyword>
<dbReference type="OrthoDB" id="261426at2759"/>
<keyword evidence="3" id="KW-0862">Zinc</keyword>
<evidence type="ECO:0000256" key="1">
    <source>
        <dbReference type="ARBA" id="ARBA00022603"/>
    </source>
</evidence>
<protein>
    <recommendedName>
        <fullName evidence="5">Hcy-binding domain-containing protein</fullName>
    </recommendedName>
</protein>
<keyword evidence="3" id="KW-0479">Metal-binding</keyword>
<sequence>MVLLLDGGVGHEWKKAHGDASFLGGALACETDPARTGVPSLHVKLSWPNGQGEGVAAVHEAFFAAGADVATTNSFVATPHHAGDRAVPLVTAAARCAQRAARSTAQPLPAMRKVAGCLPPLGECYAVRRDRSDADAAVYEQLAFALADEKVDVLLAETLTHSSEAANVILGVKMASLKRGYRLPLWVVFTLADDATGRLRGGERAAIAIQRALDAADGAGVLLSGVGVNCCAPGAVDAALADVVEVAEGREVIVYANAFESTTSEWLKKEGRPDCCGKPCRGNPREYVDGVMTPDAYARRAASWARRGATVVGGCCGTTPAHTKACRVLFDRQRRRSRFFGYLTFLAVVLAVLARALGPALALALAEKRVWDEL</sequence>
<feature type="binding site" evidence="3">
    <location>
        <position position="230"/>
    </location>
    <ligand>
        <name>Zn(2+)</name>
        <dbReference type="ChEBI" id="CHEBI:29105"/>
    </ligand>
</feature>
<evidence type="ECO:0000313" key="6">
    <source>
        <dbReference type="EMBL" id="CAH0370122.1"/>
    </source>
</evidence>
<dbReference type="AlphaFoldDB" id="A0A8J2SMX2"/>
<dbReference type="EMBL" id="CAKKNE010000002">
    <property type="protein sequence ID" value="CAH0370122.1"/>
    <property type="molecule type" value="Genomic_DNA"/>
</dbReference>
<dbReference type="SUPFAM" id="SSF82282">
    <property type="entry name" value="Homocysteine S-methyltransferase"/>
    <property type="match status" value="1"/>
</dbReference>
<dbReference type="Gene3D" id="3.20.20.330">
    <property type="entry name" value="Homocysteine-binding-like domain"/>
    <property type="match status" value="1"/>
</dbReference>
<keyword evidence="7" id="KW-1185">Reference proteome</keyword>
<evidence type="ECO:0000259" key="5">
    <source>
        <dbReference type="PROSITE" id="PS50970"/>
    </source>
</evidence>
<reference evidence="6" key="1">
    <citation type="submission" date="2021-11" db="EMBL/GenBank/DDBJ databases">
        <authorList>
            <consortium name="Genoscope - CEA"/>
            <person name="William W."/>
        </authorList>
    </citation>
    <scope>NUCLEOTIDE SEQUENCE</scope>
</reference>
<dbReference type="InterPro" id="IPR036589">
    <property type="entry name" value="HCY_dom_sf"/>
</dbReference>
<feature type="binding site" evidence="3">
    <location>
        <position position="315"/>
    </location>
    <ligand>
        <name>Zn(2+)</name>
        <dbReference type="ChEBI" id="CHEBI:29105"/>
    </ligand>
</feature>
<evidence type="ECO:0000256" key="2">
    <source>
        <dbReference type="ARBA" id="ARBA00022679"/>
    </source>
</evidence>
<dbReference type="GO" id="GO:0032259">
    <property type="term" value="P:methylation"/>
    <property type="evidence" value="ECO:0007669"/>
    <property type="project" value="UniProtKB-KW"/>
</dbReference>
<dbReference type="GO" id="GO:0046872">
    <property type="term" value="F:metal ion binding"/>
    <property type="evidence" value="ECO:0007669"/>
    <property type="project" value="UniProtKB-KW"/>
</dbReference>
<feature type="domain" description="Hcy-binding" evidence="5">
    <location>
        <begin position="1"/>
        <end position="330"/>
    </location>
</feature>
<evidence type="ECO:0000313" key="7">
    <source>
        <dbReference type="Proteomes" id="UP000789595"/>
    </source>
</evidence>